<evidence type="ECO:0000313" key="3">
    <source>
        <dbReference type="Proteomes" id="UP000503339"/>
    </source>
</evidence>
<keyword evidence="3" id="KW-1185">Reference proteome</keyword>
<dbReference type="AlphaFoldDB" id="A0A6M7UJS4"/>
<gene>
    <name evidence="2" type="ORF">EB233_16905</name>
</gene>
<dbReference type="SMART" id="SM00028">
    <property type="entry name" value="TPR"/>
    <property type="match status" value="7"/>
</dbReference>
<dbReference type="InterPro" id="IPR011990">
    <property type="entry name" value="TPR-like_helical_dom_sf"/>
</dbReference>
<evidence type="ECO:0000259" key="1">
    <source>
        <dbReference type="PROSITE" id="PS50208"/>
    </source>
</evidence>
<organism evidence="2 3">
    <name type="scientific">Mesorhizobium erdmanii</name>
    <dbReference type="NCBI Taxonomy" id="1777866"/>
    <lineage>
        <taxon>Bacteria</taxon>
        <taxon>Pseudomonadati</taxon>
        <taxon>Pseudomonadota</taxon>
        <taxon>Alphaproteobacteria</taxon>
        <taxon>Hyphomicrobiales</taxon>
        <taxon>Phyllobacteriaceae</taxon>
        <taxon>Mesorhizobium</taxon>
    </lineage>
</organism>
<dbReference type="PROSITE" id="PS50208">
    <property type="entry name" value="CASPASE_P20"/>
    <property type="match status" value="1"/>
</dbReference>
<dbReference type="SUPFAM" id="SSF48452">
    <property type="entry name" value="TPR-like"/>
    <property type="match status" value="2"/>
</dbReference>
<dbReference type="EMBL" id="CP033361">
    <property type="protein sequence ID" value="QKC76986.1"/>
    <property type="molecule type" value="Genomic_DNA"/>
</dbReference>
<dbReference type="Pfam" id="PF00656">
    <property type="entry name" value="Peptidase_C14"/>
    <property type="match status" value="1"/>
</dbReference>
<dbReference type="InterPro" id="IPR052039">
    <property type="entry name" value="Caspase-related_regulators"/>
</dbReference>
<dbReference type="PANTHER" id="PTHR22576:SF37">
    <property type="entry name" value="MUCOSA-ASSOCIATED LYMPHOID TISSUE LYMPHOMA TRANSLOCATION PROTEIN 1"/>
    <property type="match status" value="1"/>
</dbReference>
<evidence type="ECO:0000313" key="2">
    <source>
        <dbReference type="EMBL" id="QKC76986.1"/>
    </source>
</evidence>
<dbReference type="SUPFAM" id="SSF52129">
    <property type="entry name" value="Caspase-like"/>
    <property type="match status" value="1"/>
</dbReference>
<name>A0A6M7UJS4_9HYPH</name>
<dbReference type="GO" id="GO:0006508">
    <property type="term" value="P:proteolysis"/>
    <property type="evidence" value="ECO:0007669"/>
    <property type="project" value="InterPro"/>
</dbReference>
<dbReference type="GO" id="GO:0004197">
    <property type="term" value="F:cysteine-type endopeptidase activity"/>
    <property type="evidence" value="ECO:0007669"/>
    <property type="project" value="InterPro"/>
</dbReference>
<dbReference type="Proteomes" id="UP000503339">
    <property type="component" value="Chromosome"/>
</dbReference>
<feature type="domain" description="Caspase family p20" evidence="1">
    <location>
        <begin position="31"/>
        <end position="160"/>
    </location>
</feature>
<proteinExistence type="predicted"/>
<dbReference type="PANTHER" id="PTHR22576">
    <property type="entry name" value="MUCOSA ASSOCIATED LYMPHOID TISSUE LYMPHOMA TRANSLOCATION PROTEIN 1/PARACASPASE"/>
    <property type="match status" value="1"/>
</dbReference>
<accession>A0A6M7UJS4</accession>
<dbReference type="Gene3D" id="1.25.40.10">
    <property type="entry name" value="Tetratricopeptide repeat domain"/>
    <property type="match status" value="3"/>
</dbReference>
<protein>
    <submittedName>
        <fullName evidence="2">Peptidase C14</fullName>
    </submittedName>
</protein>
<dbReference type="Gene3D" id="3.40.50.1460">
    <property type="match status" value="1"/>
</dbReference>
<dbReference type="KEGG" id="merd:EB233_16905"/>
<reference evidence="2 3" key="1">
    <citation type="submission" date="2018-10" db="EMBL/GenBank/DDBJ databases">
        <authorList>
            <person name="Perry B.J."/>
            <person name="Sullivan J.T."/>
            <person name="Murphy R.J.T."/>
            <person name="Ramsay J.P."/>
            <person name="Ronson C.W."/>
        </authorList>
    </citation>
    <scope>NUCLEOTIDE SEQUENCE [LARGE SCALE GENOMIC DNA]</scope>
    <source>
        <strain evidence="2 3">NZP2014</strain>
    </source>
</reference>
<dbReference type="InterPro" id="IPR011600">
    <property type="entry name" value="Pept_C14_caspase"/>
</dbReference>
<dbReference type="InterPro" id="IPR001309">
    <property type="entry name" value="Pept_C14_p20"/>
</dbReference>
<dbReference type="InterPro" id="IPR019734">
    <property type="entry name" value="TPR_rpt"/>
</dbReference>
<dbReference type="InterPro" id="IPR029030">
    <property type="entry name" value="Caspase-like_dom_sf"/>
</dbReference>
<sequence>MGRCALGADRSLRFFLSIILAIFFVSAAHAERRVALIIAADEYRNVRPLKNAVNDSRTIESALQKLGFDVTTEANRDLKRMRRALEDFRNDAAGADVALIYFSGHGVEIAGDNRLLPVDADPSSLNRLKATTLPLEEVRETVTAVGKIGLVVLDACRNDPFGQSEGGESAVGKSGEGRGVISIAPEVKAEAKPGLGRMGRAENVLFAFSAAPGQTASDGASGNSEFSAALARFLPTDGLEIRSVLTLVQQQVYDLSRGKQLPYVESGLPRLFFAAQASKDALPERDRLLLAMADVTPDLRVEVETVAANADMPLAPLYAALITSDGKAMAPRQRQQKLQEAADAFIKVRADLRNFASSDPEVTALRQQAEAQLALGSFDEARALLGKAADIDGKSRDDLKNRFIERTLSEATTHYLAGGASQAQLRYDLAIEDYRKAVALYADVEGFQIPDEARYQQTLSWEFIGTLETTVGHLQEAGRAYDSMVRSAEKRAAAEPGKIDHQRDLVVAQNKVADVRKAMGDTAGAIALYQQALATMKAILEKEPTFGYLRDYAVGFNRIGDAMRISGDGPGALANYRSALKVAEFLAEKAPDDDGFRRDLSVSHSKVGLALRLTNDLQGSIAEYEVALRITEALAKKKPDDSELQRDISVSLNAIGDVQRLSGHNDRAFDPYQRSVEIAKTLVARDPGNTLWRRDLELALGKVADAMNEAGNSDGALANHRSAQAIAEYLAELDPDNAEWQRDLAVGHNRIGDVLMSKGDKSGAAAEYRAGFVIADTQLHADPGNAQRTVDAAYSRYKLAVAGVDSSTNFKAALAMLTGLKSQGRLPGANEGWIGMVEKAMAEAGVAK</sequence>